<keyword evidence="3" id="KW-1185">Reference proteome</keyword>
<dbReference type="KEGG" id="mmyr:MXMO3_00792"/>
<dbReference type="STRING" id="1122213.GCA_000423365_02006"/>
<name>A0A2R4MBJ5_9HYPH</name>
<accession>A0A2R4MBJ5</accession>
<dbReference type="InterPro" id="IPR029063">
    <property type="entry name" value="SAM-dependent_MTases_sf"/>
</dbReference>
<evidence type="ECO:0000259" key="1">
    <source>
        <dbReference type="Pfam" id="PF13847"/>
    </source>
</evidence>
<evidence type="ECO:0000313" key="2">
    <source>
        <dbReference type="EMBL" id="AVX03324.1"/>
    </source>
</evidence>
<feature type="domain" description="Methyltransferase" evidence="1">
    <location>
        <begin position="38"/>
        <end position="147"/>
    </location>
</feature>
<evidence type="ECO:0000313" key="3">
    <source>
        <dbReference type="Proteomes" id="UP000258927"/>
    </source>
</evidence>
<protein>
    <recommendedName>
        <fullName evidence="1">Methyltransferase domain-containing protein</fullName>
    </recommendedName>
</protein>
<sequence>MPQQSSFWNKQATRYDAAISDHDAQYATRLNQLKQLIKPTDVVLDFGCASGEIALDLAPHVKSIEGIDPANAMIELAYNKAAKRDIRNASFLTADIFDPRLEPESYDAILAFNVMHLVKDHHEVIHRAKTLLKPGGMLFVETPCLGEFTWWKRHIILTASALRLAPFIHVYKFGEPEAELKAHDFQILGARNAPEQDCRASIAAQKPTE</sequence>
<dbReference type="Pfam" id="PF13847">
    <property type="entry name" value="Methyltransf_31"/>
    <property type="match status" value="1"/>
</dbReference>
<dbReference type="EMBL" id="CP021330">
    <property type="protein sequence ID" value="AVX03324.1"/>
    <property type="molecule type" value="Genomic_DNA"/>
</dbReference>
<organism evidence="2 3">
    <name type="scientific">Maritalea myrionectae</name>
    <dbReference type="NCBI Taxonomy" id="454601"/>
    <lineage>
        <taxon>Bacteria</taxon>
        <taxon>Pseudomonadati</taxon>
        <taxon>Pseudomonadota</taxon>
        <taxon>Alphaproteobacteria</taxon>
        <taxon>Hyphomicrobiales</taxon>
        <taxon>Devosiaceae</taxon>
        <taxon>Maritalea</taxon>
    </lineage>
</organism>
<dbReference type="PANTHER" id="PTHR43861">
    <property type="entry name" value="TRANS-ACONITATE 2-METHYLTRANSFERASE-RELATED"/>
    <property type="match status" value="1"/>
</dbReference>
<dbReference type="SUPFAM" id="SSF53335">
    <property type="entry name" value="S-adenosyl-L-methionine-dependent methyltransferases"/>
    <property type="match status" value="1"/>
</dbReference>
<dbReference type="AlphaFoldDB" id="A0A2R4MBJ5"/>
<dbReference type="Gene3D" id="3.40.50.150">
    <property type="entry name" value="Vaccinia Virus protein VP39"/>
    <property type="match status" value="1"/>
</dbReference>
<reference evidence="2 3" key="1">
    <citation type="submission" date="2017-05" db="EMBL/GenBank/DDBJ databases">
        <title>Genome Analysis of Maritalea myrionectae HL2708#5.</title>
        <authorList>
            <consortium name="Cotde Inc.-PKNU"/>
            <person name="Jang D."/>
            <person name="Oh H.-M."/>
        </authorList>
    </citation>
    <scope>NUCLEOTIDE SEQUENCE [LARGE SCALE GENOMIC DNA]</scope>
    <source>
        <strain evidence="2 3">HL2708#5</strain>
    </source>
</reference>
<dbReference type="RefSeq" id="WP_117395008.1">
    <property type="nucleotide sequence ID" value="NZ_CP021330.1"/>
</dbReference>
<gene>
    <name evidence="2" type="ORF">MXMO3_00792</name>
</gene>
<proteinExistence type="predicted"/>
<dbReference type="InterPro" id="IPR025714">
    <property type="entry name" value="Methyltranfer_dom"/>
</dbReference>
<dbReference type="CDD" id="cd02440">
    <property type="entry name" value="AdoMet_MTases"/>
    <property type="match status" value="1"/>
</dbReference>
<dbReference type="Proteomes" id="UP000258927">
    <property type="component" value="Chromosome"/>
</dbReference>